<dbReference type="SUPFAM" id="SSF81296">
    <property type="entry name" value="E set domains"/>
    <property type="match status" value="1"/>
</dbReference>
<dbReference type="UniPathway" id="UPA00637"/>
<dbReference type="AlphaFoldDB" id="A0A1X6YCG6"/>
<feature type="region of interest" description="Disordered" evidence="5">
    <location>
        <begin position="1"/>
        <end position="30"/>
    </location>
</feature>
<evidence type="ECO:0000256" key="3">
    <source>
        <dbReference type="ARBA" id="ARBA00009284"/>
    </source>
</evidence>
<dbReference type="GO" id="GO:0030246">
    <property type="term" value="F:carbohydrate binding"/>
    <property type="evidence" value="ECO:0007669"/>
    <property type="project" value="InterPro"/>
</dbReference>
<dbReference type="InterPro" id="IPR013783">
    <property type="entry name" value="Ig-like_fold"/>
</dbReference>
<dbReference type="OrthoDB" id="9777817at2"/>
<evidence type="ECO:0000259" key="6">
    <source>
        <dbReference type="Pfam" id="PF04349"/>
    </source>
</evidence>
<comment type="subcellular location">
    <subcellularLocation>
        <location evidence="1">Periplasm</location>
    </subcellularLocation>
</comment>
<dbReference type="GO" id="GO:0030288">
    <property type="term" value="C:outer membrane-bounded periplasmic space"/>
    <property type="evidence" value="ECO:0007669"/>
    <property type="project" value="TreeGrafter"/>
</dbReference>
<accession>A0A1X6YCG6</accession>
<dbReference type="PANTHER" id="PTHR30504:SF2">
    <property type="entry name" value="GLUCANS BIOSYNTHESIS PROTEIN G"/>
    <property type="match status" value="1"/>
</dbReference>
<dbReference type="GO" id="GO:0051274">
    <property type="term" value="P:beta-glucan biosynthetic process"/>
    <property type="evidence" value="ECO:0007669"/>
    <property type="project" value="TreeGrafter"/>
</dbReference>
<dbReference type="PIRSF" id="PIRSF006281">
    <property type="entry name" value="MdoG"/>
    <property type="match status" value="1"/>
</dbReference>
<sequence>MLPNISSARPKAGTPSSKTSVTKLAAQADTGPGALRRRQILGLLAGSTALVGAGLAGAARAQEQDGATDAQAPEAPTAPEAQPFSYEALIETMRQRAGEDWQAPPKAEGFFTELSYDGYQRIQYDPKQARWNDGGLFRLHAFHLGWLFSEAVGLFEVTDGQARPMTFSTDDFIYHEPLGIEVPEHRQMPGVAGFRLAAPLNRADLYDEVLAFLGASYFRALGQGCRYGLSARGLAVNTGLAPGEEFPRFESFWMERPAEGAQSVTVYAALNSESVTGAYRFIVTPGDPTRMEVDCHLFLRQEVEQLGMAPLTSMFLYGPVDQGDFDDYRPAVHDSEALLLEVGGQRIWRPLKNPGRLANSYFEADNPRAFGLVQRRRGFEHYLDAGARYDLRPSLMIRPRGDWGKGRLRLVEIPTELETNDNIVAFWVPEGDFTPGREIHLAYDMDWGIGPGEVPARVAGVRRSLAGHGGVSGTEPATDRRKFVVDFEGALLRELPAEAEVSPVVQVTGGELREVVLSPIEGRDIWRLVAEVAANGDEIAEVTAHLEGYGQVLSETWAYQWMRDA</sequence>
<keyword evidence="4" id="KW-0574">Periplasm</keyword>
<evidence type="ECO:0000313" key="7">
    <source>
        <dbReference type="EMBL" id="SLN16662.1"/>
    </source>
</evidence>
<evidence type="ECO:0000256" key="5">
    <source>
        <dbReference type="SAM" id="MobiDB-lite"/>
    </source>
</evidence>
<evidence type="ECO:0000256" key="2">
    <source>
        <dbReference type="ARBA" id="ARBA00005001"/>
    </source>
</evidence>
<name>A0A1X6YCG6_9RHOB</name>
<dbReference type="RefSeq" id="WP_085886391.1">
    <property type="nucleotide sequence ID" value="NZ_FWFN01000001.1"/>
</dbReference>
<reference evidence="7 8" key="1">
    <citation type="submission" date="2017-03" db="EMBL/GenBank/DDBJ databases">
        <authorList>
            <person name="Afonso C.L."/>
            <person name="Miller P.J."/>
            <person name="Scott M.A."/>
            <person name="Spackman E."/>
            <person name="Goraichik I."/>
            <person name="Dimitrov K.M."/>
            <person name="Suarez D.L."/>
            <person name="Swayne D.E."/>
        </authorList>
    </citation>
    <scope>NUCLEOTIDE SEQUENCE [LARGE SCALE GENOMIC DNA]</scope>
    <source>
        <strain evidence="7 8">CECT 7751</strain>
    </source>
</reference>
<dbReference type="InterPro" id="IPR014718">
    <property type="entry name" value="GH-type_carb-bd"/>
</dbReference>
<dbReference type="SUPFAM" id="SSF74650">
    <property type="entry name" value="Galactose mutarotase-like"/>
    <property type="match status" value="1"/>
</dbReference>
<protein>
    <submittedName>
        <fullName evidence="7">Glucans biosynthesis protein G</fullName>
    </submittedName>
</protein>
<dbReference type="PANTHER" id="PTHR30504">
    <property type="entry name" value="GLUCANS BIOSYNTHESIS PROTEIN"/>
    <property type="match status" value="1"/>
</dbReference>
<gene>
    <name evidence="7" type="primary">mdoG</name>
    <name evidence="7" type="ORF">PSM7751_00494</name>
</gene>
<dbReference type="InterPro" id="IPR011013">
    <property type="entry name" value="Gal_mutarotase_sf_dom"/>
</dbReference>
<evidence type="ECO:0000256" key="4">
    <source>
        <dbReference type="ARBA" id="ARBA00022764"/>
    </source>
</evidence>
<feature type="domain" description="Glucan biosynthesis periplasmic MdoG C-terminal" evidence="6">
    <location>
        <begin position="84"/>
        <end position="561"/>
    </location>
</feature>
<dbReference type="InterPro" id="IPR006311">
    <property type="entry name" value="TAT_signal"/>
</dbReference>
<comment type="pathway">
    <text evidence="2">Glycan metabolism; osmoregulated periplasmic glucan (OPG) biosynthesis.</text>
</comment>
<dbReference type="Pfam" id="PF04349">
    <property type="entry name" value="MdoG"/>
    <property type="match status" value="1"/>
</dbReference>
<dbReference type="InterPro" id="IPR014756">
    <property type="entry name" value="Ig_E-set"/>
</dbReference>
<evidence type="ECO:0000256" key="1">
    <source>
        <dbReference type="ARBA" id="ARBA00004418"/>
    </source>
</evidence>
<dbReference type="PROSITE" id="PS51318">
    <property type="entry name" value="TAT"/>
    <property type="match status" value="1"/>
</dbReference>
<dbReference type="InterPro" id="IPR007444">
    <property type="entry name" value="Glucan_biosyn_MdoG_C"/>
</dbReference>
<proteinExistence type="inferred from homology"/>
<evidence type="ECO:0000313" key="8">
    <source>
        <dbReference type="Proteomes" id="UP000193963"/>
    </source>
</evidence>
<dbReference type="Gene3D" id="2.60.40.10">
    <property type="entry name" value="Immunoglobulins"/>
    <property type="match status" value="1"/>
</dbReference>
<dbReference type="GO" id="GO:0003824">
    <property type="term" value="F:catalytic activity"/>
    <property type="evidence" value="ECO:0007669"/>
    <property type="project" value="InterPro"/>
</dbReference>
<dbReference type="InterPro" id="IPR014438">
    <property type="entry name" value="Glucan_biosyn_MdoG/MdoD"/>
</dbReference>
<keyword evidence="8" id="KW-1185">Reference proteome</keyword>
<dbReference type="Proteomes" id="UP000193963">
    <property type="component" value="Unassembled WGS sequence"/>
</dbReference>
<organism evidence="7 8">
    <name type="scientific">Pseudooceanicola marinus</name>
    <dbReference type="NCBI Taxonomy" id="396013"/>
    <lineage>
        <taxon>Bacteria</taxon>
        <taxon>Pseudomonadati</taxon>
        <taxon>Pseudomonadota</taxon>
        <taxon>Alphaproteobacteria</taxon>
        <taxon>Rhodobacterales</taxon>
        <taxon>Paracoccaceae</taxon>
        <taxon>Pseudooceanicola</taxon>
    </lineage>
</organism>
<feature type="region of interest" description="Disordered" evidence="5">
    <location>
        <begin position="62"/>
        <end position="82"/>
    </location>
</feature>
<comment type="similarity">
    <text evidence="3">Belongs to the OpgD/OpgG family.</text>
</comment>
<dbReference type="Gene3D" id="2.70.98.10">
    <property type="match status" value="1"/>
</dbReference>
<dbReference type="EMBL" id="FWFN01000001">
    <property type="protein sequence ID" value="SLN16662.1"/>
    <property type="molecule type" value="Genomic_DNA"/>
</dbReference>